<sequence length="127" mass="14850">MSLFTVSFYKVMVYDQFNFESYQKVLFIDILNVLVCFIYFVSLIYFLIVIVNERYTCMIALGCLLSIALSVIPLLFVSPIGNRNFYYIYVLWLIILLCIIKQYKVTTSYVQFILRILACTVGTITIL</sequence>
<evidence type="ECO:0000313" key="3">
    <source>
        <dbReference type="Proteomes" id="UP000255425"/>
    </source>
</evidence>
<evidence type="ECO:0000256" key="1">
    <source>
        <dbReference type="SAM" id="Phobius"/>
    </source>
</evidence>
<proteinExistence type="predicted"/>
<keyword evidence="1" id="KW-0812">Transmembrane</keyword>
<dbReference type="EMBL" id="UHDZ01000001">
    <property type="protein sequence ID" value="SUM68763.1"/>
    <property type="molecule type" value="Genomic_DNA"/>
</dbReference>
<dbReference type="Proteomes" id="UP000255425">
    <property type="component" value="Unassembled WGS sequence"/>
</dbReference>
<keyword evidence="1" id="KW-1133">Transmembrane helix</keyword>
<dbReference type="AlphaFoldDB" id="A0A380GYQ6"/>
<keyword evidence="3" id="KW-1185">Reference proteome</keyword>
<name>A0A380GYQ6_9STAP</name>
<organism evidence="2 3">
    <name type="scientific">Staphylococcus saccharolyticus</name>
    <dbReference type="NCBI Taxonomy" id="33028"/>
    <lineage>
        <taxon>Bacteria</taxon>
        <taxon>Bacillati</taxon>
        <taxon>Bacillota</taxon>
        <taxon>Bacilli</taxon>
        <taxon>Bacillales</taxon>
        <taxon>Staphylococcaceae</taxon>
        <taxon>Staphylococcus</taxon>
    </lineage>
</organism>
<accession>A0A380GYQ6</accession>
<protein>
    <submittedName>
        <fullName evidence="2">Uncharacterized protein</fullName>
    </submittedName>
</protein>
<feature type="transmembrane region" description="Helical" evidence="1">
    <location>
        <begin position="58"/>
        <end position="77"/>
    </location>
</feature>
<gene>
    <name evidence="2" type="ORF">NCTC11807_00625</name>
</gene>
<evidence type="ECO:0000313" key="2">
    <source>
        <dbReference type="EMBL" id="SUM68763.1"/>
    </source>
</evidence>
<feature type="transmembrane region" description="Helical" evidence="1">
    <location>
        <begin position="84"/>
        <end position="103"/>
    </location>
</feature>
<reference evidence="2 3" key="1">
    <citation type="submission" date="2018-06" db="EMBL/GenBank/DDBJ databases">
        <authorList>
            <consortium name="Pathogen Informatics"/>
            <person name="Doyle S."/>
        </authorList>
    </citation>
    <scope>NUCLEOTIDE SEQUENCE [LARGE SCALE GENOMIC DNA]</scope>
    <source>
        <strain evidence="2 3">NCTC11807</strain>
    </source>
</reference>
<keyword evidence="1" id="KW-0472">Membrane</keyword>
<feature type="transmembrane region" description="Helical" evidence="1">
    <location>
        <begin position="26"/>
        <end position="52"/>
    </location>
</feature>